<name>A0A426YN89_ENSVE</name>
<accession>A0A426YN89</accession>
<protein>
    <submittedName>
        <fullName evidence="1">Uncharacterized protein</fullName>
    </submittedName>
</protein>
<reference evidence="1 2" key="1">
    <citation type="journal article" date="2014" name="Agronomy (Basel)">
        <title>A Draft Genome Sequence for Ensete ventricosum, the Drought-Tolerant Tree Against Hunger.</title>
        <authorList>
            <person name="Harrison J."/>
            <person name="Moore K.A."/>
            <person name="Paszkiewicz K."/>
            <person name="Jones T."/>
            <person name="Grant M."/>
            <person name="Ambacheew D."/>
            <person name="Muzemil S."/>
            <person name="Studholme D.J."/>
        </authorList>
    </citation>
    <scope>NUCLEOTIDE SEQUENCE [LARGE SCALE GENOMIC DNA]</scope>
</reference>
<sequence length="75" mass="8559">MPRPVLDRGLSVCFMRRGAISTCRGSTDYNVDLTFNWIGRVHWTISLRPPVWVVHPPLDIMTKVSLPDQVLDLVL</sequence>
<dbReference type="EMBL" id="AMZH03011258">
    <property type="protein sequence ID" value="RRT53185.1"/>
    <property type="molecule type" value="Genomic_DNA"/>
</dbReference>
<dbReference type="AlphaFoldDB" id="A0A426YN89"/>
<evidence type="ECO:0000313" key="2">
    <source>
        <dbReference type="Proteomes" id="UP000287651"/>
    </source>
</evidence>
<evidence type="ECO:0000313" key="1">
    <source>
        <dbReference type="EMBL" id="RRT53185.1"/>
    </source>
</evidence>
<dbReference type="Proteomes" id="UP000287651">
    <property type="component" value="Unassembled WGS sequence"/>
</dbReference>
<gene>
    <name evidence="1" type="ORF">B296_00044644</name>
</gene>
<organism evidence="1 2">
    <name type="scientific">Ensete ventricosum</name>
    <name type="common">Abyssinian banana</name>
    <name type="synonym">Musa ensete</name>
    <dbReference type="NCBI Taxonomy" id="4639"/>
    <lineage>
        <taxon>Eukaryota</taxon>
        <taxon>Viridiplantae</taxon>
        <taxon>Streptophyta</taxon>
        <taxon>Embryophyta</taxon>
        <taxon>Tracheophyta</taxon>
        <taxon>Spermatophyta</taxon>
        <taxon>Magnoliopsida</taxon>
        <taxon>Liliopsida</taxon>
        <taxon>Zingiberales</taxon>
        <taxon>Musaceae</taxon>
        <taxon>Ensete</taxon>
    </lineage>
</organism>
<comment type="caution">
    <text evidence="1">The sequence shown here is derived from an EMBL/GenBank/DDBJ whole genome shotgun (WGS) entry which is preliminary data.</text>
</comment>
<proteinExistence type="predicted"/>